<feature type="domain" description="C2H2-type" evidence="3">
    <location>
        <begin position="41"/>
        <end position="68"/>
    </location>
</feature>
<accession>A0ABQ8S0K6</accession>
<dbReference type="PROSITE" id="PS50157">
    <property type="entry name" value="ZINC_FINGER_C2H2_2"/>
    <property type="match status" value="1"/>
</dbReference>
<evidence type="ECO:0000313" key="4">
    <source>
        <dbReference type="EMBL" id="KAJ4427508.1"/>
    </source>
</evidence>
<keyword evidence="5" id="KW-1185">Reference proteome</keyword>
<keyword evidence="1" id="KW-0479">Metal-binding</keyword>
<comment type="caution">
    <text evidence="4">The sequence shown here is derived from an EMBL/GenBank/DDBJ whole genome shotgun (WGS) entry which is preliminary data.</text>
</comment>
<keyword evidence="1" id="KW-0862">Zinc</keyword>
<gene>
    <name evidence="4" type="ORF">ANN_25156</name>
</gene>
<feature type="compositionally biased region" description="Acidic residues" evidence="2">
    <location>
        <begin position="106"/>
        <end position="118"/>
    </location>
</feature>
<feature type="non-terminal residue" evidence="4">
    <location>
        <position position="1"/>
    </location>
</feature>
<evidence type="ECO:0000313" key="5">
    <source>
        <dbReference type="Proteomes" id="UP001148838"/>
    </source>
</evidence>
<reference evidence="4 5" key="1">
    <citation type="journal article" date="2022" name="Allergy">
        <title>Genome assembly and annotation of Periplaneta americana reveal a comprehensive cockroach allergen profile.</title>
        <authorList>
            <person name="Wang L."/>
            <person name="Xiong Q."/>
            <person name="Saelim N."/>
            <person name="Wang L."/>
            <person name="Nong W."/>
            <person name="Wan A.T."/>
            <person name="Shi M."/>
            <person name="Liu X."/>
            <person name="Cao Q."/>
            <person name="Hui J.H.L."/>
            <person name="Sookrung N."/>
            <person name="Leung T.F."/>
            <person name="Tungtrongchitr A."/>
            <person name="Tsui S.K.W."/>
        </authorList>
    </citation>
    <scope>NUCLEOTIDE SEQUENCE [LARGE SCALE GENOMIC DNA]</scope>
    <source>
        <strain evidence="4">PWHHKU_190912</strain>
    </source>
</reference>
<dbReference type="InterPro" id="IPR036236">
    <property type="entry name" value="Znf_C2H2_sf"/>
</dbReference>
<evidence type="ECO:0000256" key="2">
    <source>
        <dbReference type="SAM" id="MobiDB-lite"/>
    </source>
</evidence>
<dbReference type="EMBL" id="JAJSOF020000038">
    <property type="protein sequence ID" value="KAJ4427508.1"/>
    <property type="molecule type" value="Genomic_DNA"/>
</dbReference>
<dbReference type="Proteomes" id="UP001148838">
    <property type="component" value="Unassembled WGS sequence"/>
</dbReference>
<feature type="region of interest" description="Disordered" evidence="2">
    <location>
        <begin position="104"/>
        <end position="130"/>
    </location>
</feature>
<sequence>NILGKAVSSLREYNWTAIKPRHISNSRGSRQREVSVEGAPYMCTRCGRKYKWKASLKSHLVHECGKEPQFKKVVMEDFVSVYNSLETSEIRGVDDMIANHAATTIQDEDSDEEIESAEECVPHQTKSSEQ</sequence>
<name>A0ABQ8S0K6_PERAM</name>
<proteinExistence type="predicted"/>
<evidence type="ECO:0000256" key="1">
    <source>
        <dbReference type="PROSITE-ProRule" id="PRU00042"/>
    </source>
</evidence>
<evidence type="ECO:0000259" key="3">
    <source>
        <dbReference type="PROSITE" id="PS50157"/>
    </source>
</evidence>
<protein>
    <recommendedName>
        <fullName evidence="3">C2H2-type domain-containing protein</fullName>
    </recommendedName>
</protein>
<dbReference type="SUPFAM" id="SSF57667">
    <property type="entry name" value="beta-beta-alpha zinc fingers"/>
    <property type="match status" value="1"/>
</dbReference>
<organism evidence="4 5">
    <name type="scientific">Periplaneta americana</name>
    <name type="common">American cockroach</name>
    <name type="synonym">Blatta americana</name>
    <dbReference type="NCBI Taxonomy" id="6978"/>
    <lineage>
        <taxon>Eukaryota</taxon>
        <taxon>Metazoa</taxon>
        <taxon>Ecdysozoa</taxon>
        <taxon>Arthropoda</taxon>
        <taxon>Hexapoda</taxon>
        <taxon>Insecta</taxon>
        <taxon>Pterygota</taxon>
        <taxon>Neoptera</taxon>
        <taxon>Polyneoptera</taxon>
        <taxon>Dictyoptera</taxon>
        <taxon>Blattodea</taxon>
        <taxon>Blattoidea</taxon>
        <taxon>Blattidae</taxon>
        <taxon>Blattinae</taxon>
        <taxon>Periplaneta</taxon>
    </lineage>
</organism>
<dbReference type="Gene3D" id="3.30.160.60">
    <property type="entry name" value="Classic Zinc Finger"/>
    <property type="match status" value="1"/>
</dbReference>
<keyword evidence="1" id="KW-0863">Zinc-finger</keyword>
<dbReference type="InterPro" id="IPR013087">
    <property type="entry name" value="Znf_C2H2_type"/>
</dbReference>